<keyword evidence="10" id="KW-0812">Transmembrane</keyword>
<dbReference type="PANTHER" id="PTHR47944:SF4">
    <property type="entry name" value="OS09G0441700 PROTEIN"/>
    <property type="match status" value="1"/>
</dbReference>
<evidence type="ECO:0000256" key="6">
    <source>
        <dbReference type="ARBA" id="ARBA00023004"/>
    </source>
</evidence>
<sequence length="512" mass="58362">MEITSTWVSYAAPLLATITLILLGRLIRRRKLHLPPGPKPWPIIGNLDLMGELPHRSLEALSKKYGSLMQVKFGSHPVVVGSSVEMARAILKTHDLSLAGRPKTASGKYTTYNYQNITWAQYGPYWRQARKLCLMELFSPKRLDQFEYIRVEENLKFLNTLFQKRGKPVSVRDHFSDLSFSVISRLVLGRKYMAESEDEKDMLSLKEFKEVLDEMFLLNGVLVIGDFIPWLAFLDLQGYIKRMKAVAKKMDMFMEHALEEHHARRKGLKDYEPRDMLDILLQVADDPNLEVKLDRIGVKAFTQDLINGGTESSAVTTEWALAEIMKKPEIFDKATEELDRVIGRERWVQENDIDNLPFINAIVKETMRLHPVAPLLVPRLAREDIQIAGYDIPKGTRVLVNASAIGRDPSIWDKPKEFCPERFIGKSVDVKGHDFELLPFGAGRRICPGYPLGLKVIQTSVANLLHGFKWKLPDNMTAKDLNMEEIFGLSAPRKVPLVAVLEPRLPSELYSL</sequence>
<gene>
    <name evidence="12" type="primary">LOC105135838</name>
</gene>
<dbReference type="PROSITE" id="PS00086">
    <property type="entry name" value="CYTOCHROME_P450"/>
    <property type="match status" value="1"/>
</dbReference>
<name>A0AAJ6V0X9_POPEU</name>
<keyword evidence="5 9" id="KW-0560">Oxidoreductase</keyword>
<dbReference type="GO" id="GO:0020037">
    <property type="term" value="F:heme binding"/>
    <property type="evidence" value="ECO:0007669"/>
    <property type="project" value="InterPro"/>
</dbReference>
<dbReference type="CDD" id="cd20618">
    <property type="entry name" value="CYP71_clan"/>
    <property type="match status" value="1"/>
</dbReference>
<evidence type="ECO:0000256" key="4">
    <source>
        <dbReference type="ARBA" id="ARBA00022723"/>
    </source>
</evidence>
<keyword evidence="10" id="KW-1133">Transmembrane helix</keyword>
<dbReference type="AlphaFoldDB" id="A0AAJ6V0X9"/>
<keyword evidence="6 8" id="KW-0408">Iron</keyword>
<dbReference type="RefSeq" id="XP_011039208.1">
    <property type="nucleotide sequence ID" value="XM_011040906.1"/>
</dbReference>
<dbReference type="FunFam" id="1.10.630.10:FF:000038">
    <property type="entry name" value="Cytochrome P450 84A1"/>
    <property type="match status" value="1"/>
</dbReference>
<dbReference type="GO" id="GO:0044550">
    <property type="term" value="P:secondary metabolite biosynthetic process"/>
    <property type="evidence" value="ECO:0007669"/>
    <property type="project" value="UniProtKB-ARBA"/>
</dbReference>
<evidence type="ECO:0000256" key="9">
    <source>
        <dbReference type="RuleBase" id="RU000461"/>
    </source>
</evidence>
<feature type="binding site" description="axial binding residue" evidence="8">
    <location>
        <position position="447"/>
    </location>
    <ligand>
        <name>heme</name>
        <dbReference type="ChEBI" id="CHEBI:30413"/>
    </ligand>
    <ligandPart>
        <name>Fe</name>
        <dbReference type="ChEBI" id="CHEBI:18248"/>
    </ligandPart>
</feature>
<evidence type="ECO:0000256" key="7">
    <source>
        <dbReference type="ARBA" id="ARBA00023033"/>
    </source>
</evidence>
<dbReference type="InterPro" id="IPR017972">
    <property type="entry name" value="Cyt_P450_CS"/>
</dbReference>
<evidence type="ECO:0000256" key="8">
    <source>
        <dbReference type="PIRSR" id="PIRSR602401-1"/>
    </source>
</evidence>
<dbReference type="Gene3D" id="1.10.630.10">
    <property type="entry name" value="Cytochrome P450"/>
    <property type="match status" value="1"/>
</dbReference>
<dbReference type="GO" id="GO:0016705">
    <property type="term" value="F:oxidoreductase activity, acting on paired donors, with incorporation or reduction of molecular oxygen"/>
    <property type="evidence" value="ECO:0007669"/>
    <property type="project" value="InterPro"/>
</dbReference>
<keyword evidence="4 8" id="KW-0479">Metal-binding</keyword>
<accession>A0AAJ6V0X9</accession>
<reference evidence="12" key="1">
    <citation type="submission" date="2025-08" db="UniProtKB">
        <authorList>
            <consortium name="RefSeq"/>
        </authorList>
    </citation>
    <scope>IDENTIFICATION</scope>
</reference>
<dbReference type="PANTHER" id="PTHR47944">
    <property type="entry name" value="CYTOCHROME P450 98A9"/>
    <property type="match status" value="1"/>
</dbReference>
<dbReference type="KEGG" id="peu:105135838"/>
<dbReference type="InterPro" id="IPR002401">
    <property type="entry name" value="Cyt_P450_E_grp-I"/>
</dbReference>
<dbReference type="GO" id="GO:0005506">
    <property type="term" value="F:iron ion binding"/>
    <property type="evidence" value="ECO:0007669"/>
    <property type="project" value="InterPro"/>
</dbReference>
<dbReference type="InterPro" id="IPR036396">
    <property type="entry name" value="Cyt_P450_sf"/>
</dbReference>
<dbReference type="InterPro" id="IPR001128">
    <property type="entry name" value="Cyt_P450"/>
</dbReference>
<keyword evidence="7 9" id="KW-0503">Monooxygenase</keyword>
<dbReference type="SUPFAM" id="SSF48264">
    <property type="entry name" value="Cytochrome P450"/>
    <property type="match status" value="1"/>
</dbReference>
<evidence type="ECO:0000313" key="12">
    <source>
        <dbReference type="RefSeq" id="XP_011039208.1"/>
    </source>
</evidence>
<proteinExistence type="inferred from homology"/>
<dbReference type="GO" id="GO:0004497">
    <property type="term" value="F:monooxygenase activity"/>
    <property type="evidence" value="ECO:0007669"/>
    <property type="project" value="UniProtKB-KW"/>
</dbReference>
<evidence type="ECO:0000256" key="2">
    <source>
        <dbReference type="ARBA" id="ARBA00010617"/>
    </source>
</evidence>
<dbReference type="PRINTS" id="PR00385">
    <property type="entry name" value="P450"/>
</dbReference>
<protein>
    <submittedName>
        <fullName evidence="12">Cytochrome P450 71A1-like</fullName>
    </submittedName>
</protein>
<comment type="similarity">
    <text evidence="2 9">Belongs to the cytochrome P450 family.</text>
</comment>
<comment type="cofactor">
    <cofactor evidence="1 8">
        <name>heme</name>
        <dbReference type="ChEBI" id="CHEBI:30413"/>
    </cofactor>
</comment>
<feature type="transmembrane region" description="Helical" evidence="10">
    <location>
        <begin position="6"/>
        <end position="27"/>
    </location>
</feature>
<evidence type="ECO:0000256" key="10">
    <source>
        <dbReference type="SAM" id="Phobius"/>
    </source>
</evidence>
<dbReference type="GeneID" id="105135838"/>
<keyword evidence="3 8" id="KW-0349">Heme</keyword>
<organism evidence="11 12">
    <name type="scientific">Populus euphratica</name>
    <name type="common">Euphrates poplar</name>
    <dbReference type="NCBI Taxonomy" id="75702"/>
    <lineage>
        <taxon>Eukaryota</taxon>
        <taxon>Viridiplantae</taxon>
        <taxon>Streptophyta</taxon>
        <taxon>Embryophyta</taxon>
        <taxon>Tracheophyta</taxon>
        <taxon>Spermatophyta</taxon>
        <taxon>Magnoliopsida</taxon>
        <taxon>eudicotyledons</taxon>
        <taxon>Gunneridae</taxon>
        <taxon>Pentapetalae</taxon>
        <taxon>rosids</taxon>
        <taxon>fabids</taxon>
        <taxon>Malpighiales</taxon>
        <taxon>Salicaceae</taxon>
        <taxon>Saliceae</taxon>
        <taxon>Populus</taxon>
    </lineage>
</organism>
<evidence type="ECO:0000256" key="5">
    <source>
        <dbReference type="ARBA" id="ARBA00023002"/>
    </source>
</evidence>
<evidence type="ECO:0000313" key="11">
    <source>
        <dbReference type="Proteomes" id="UP000694918"/>
    </source>
</evidence>
<keyword evidence="11" id="KW-1185">Reference proteome</keyword>
<evidence type="ECO:0000256" key="3">
    <source>
        <dbReference type="ARBA" id="ARBA00022617"/>
    </source>
</evidence>
<dbReference type="Proteomes" id="UP000694918">
    <property type="component" value="Unplaced"/>
</dbReference>
<dbReference type="PRINTS" id="PR00463">
    <property type="entry name" value="EP450I"/>
</dbReference>
<keyword evidence="10" id="KW-0472">Membrane</keyword>
<evidence type="ECO:0000256" key="1">
    <source>
        <dbReference type="ARBA" id="ARBA00001971"/>
    </source>
</evidence>
<dbReference type="Pfam" id="PF00067">
    <property type="entry name" value="p450"/>
    <property type="match status" value="1"/>
</dbReference>